<dbReference type="EMBL" id="PJKN01000001">
    <property type="protein sequence ID" value="PNC57600.1"/>
    <property type="molecule type" value="Genomic_DNA"/>
</dbReference>
<comment type="caution">
    <text evidence="1">The sequence shown here is derived from an EMBL/GenBank/DDBJ whole genome shotgun (WGS) entry which is preliminary data.</text>
</comment>
<proteinExistence type="predicted"/>
<name>A0AAP8TA54_9BACT</name>
<reference evidence="1 2" key="1">
    <citation type="journal article" date="2017" name="BMC Genomics">
        <title>Genome sequencing of 39 Akkermansia muciniphila isolates reveals its population structure, genomic and functional diverisity, and global distribution in mammalian gut microbiotas.</title>
        <authorList>
            <person name="Guo X."/>
            <person name="Li S."/>
            <person name="Zhang J."/>
            <person name="Wu F."/>
            <person name="Li X."/>
            <person name="Wu D."/>
            <person name="Zhang M."/>
            <person name="Ou Z."/>
            <person name="Jie Z."/>
            <person name="Yan Q."/>
            <person name="Li P."/>
            <person name="Yi J."/>
            <person name="Peng Y."/>
        </authorList>
    </citation>
    <scope>NUCLEOTIDE SEQUENCE [LARGE SCALE GENOMIC DNA]</scope>
    <source>
        <strain evidence="1 2">GP43</strain>
    </source>
</reference>
<sequence length="84" mass="9756">MFFSWWEVVVGVRVLFMDNFDDYIDLVLVSGRHIIVGWNSIVSVEYGGVKGEPVRISLMNGLVFELKSDQWDLLMLRIDKGYLE</sequence>
<dbReference type="AlphaFoldDB" id="A0AAP8TA54"/>
<dbReference type="Proteomes" id="UP000235914">
    <property type="component" value="Unassembled WGS sequence"/>
</dbReference>
<protein>
    <submittedName>
        <fullName evidence="1">Uncharacterized protein</fullName>
    </submittedName>
</protein>
<evidence type="ECO:0000313" key="2">
    <source>
        <dbReference type="Proteomes" id="UP000235914"/>
    </source>
</evidence>
<organism evidence="1 2">
    <name type="scientific">Akkermansia muciniphila</name>
    <dbReference type="NCBI Taxonomy" id="239935"/>
    <lineage>
        <taxon>Bacteria</taxon>
        <taxon>Pseudomonadati</taxon>
        <taxon>Verrucomicrobiota</taxon>
        <taxon>Verrucomicrobiia</taxon>
        <taxon>Verrucomicrobiales</taxon>
        <taxon>Akkermansiaceae</taxon>
        <taxon>Akkermansia</taxon>
    </lineage>
</organism>
<evidence type="ECO:0000313" key="1">
    <source>
        <dbReference type="EMBL" id="PNC57600.1"/>
    </source>
</evidence>
<accession>A0AAP8TA54</accession>
<gene>
    <name evidence="1" type="ORF">CXU09_00530</name>
</gene>